<feature type="compositionally biased region" description="Polar residues" evidence="1">
    <location>
        <begin position="379"/>
        <end position="397"/>
    </location>
</feature>
<dbReference type="Proteomes" id="UP000559027">
    <property type="component" value="Unassembled WGS sequence"/>
</dbReference>
<dbReference type="PANTHER" id="PTHR34587">
    <property type="entry name" value="VWFA DOMAIN-CONTAINING PROTEIN"/>
    <property type="match status" value="1"/>
</dbReference>
<dbReference type="PANTHER" id="PTHR34587:SF2">
    <property type="entry name" value="G-PROTEIN COUPLED RECEPTORS FAMILY 1 PROFILE DOMAIN-CONTAINING PROTEIN"/>
    <property type="match status" value="1"/>
</dbReference>
<evidence type="ECO:0000313" key="4">
    <source>
        <dbReference type="Proteomes" id="UP000559027"/>
    </source>
</evidence>
<dbReference type="OrthoDB" id="2336871at2759"/>
<gene>
    <name evidence="3" type="ORF">D9756_004019</name>
</gene>
<keyword evidence="2" id="KW-0472">Membrane</keyword>
<proteinExistence type="predicted"/>
<keyword evidence="2" id="KW-1133">Transmembrane helix</keyword>
<evidence type="ECO:0000256" key="2">
    <source>
        <dbReference type="SAM" id="Phobius"/>
    </source>
</evidence>
<protein>
    <submittedName>
        <fullName evidence="3">Uncharacterized protein</fullName>
    </submittedName>
</protein>
<feature type="transmembrane region" description="Helical" evidence="2">
    <location>
        <begin position="297"/>
        <end position="320"/>
    </location>
</feature>
<comment type="caution">
    <text evidence="3">The sequence shown here is derived from an EMBL/GenBank/DDBJ whole genome shotgun (WGS) entry which is preliminary data.</text>
</comment>
<evidence type="ECO:0000256" key="1">
    <source>
        <dbReference type="SAM" id="MobiDB-lite"/>
    </source>
</evidence>
<feature type="region of interest" description="Disordered" evidence="1">
    <location>
        <begin position="426"/>
        <end position="455"/>
    </location>
</feature>
<dbReference type="InterPro" id="IPR053216">
    <property type="entry name" value="Appressorial_penetr-assoc"/>
</dbReference>
<evidence type="ECO:0000313" key="3">
    <source>
        <dbReference type="EMBL" id="KAF5356061.1"/>
    </source>
</evidence>
<sequence>MSTNTVSRPITLDVGWSELISQPDDPQQSLTLDPKVIASGFANDGQDSPADAHATGASYEGQVASLTSTNNFINFCSTVPNLPITNGASLISGSCNPAPMGVLPSSDNIPSCKFTFPRHLDVLRTNQAFIVELSVLNFNSEPVQANKDKNFLSAPQQLNEDGLIVGYVGIVIQEIDSLDSVEPLDPRVFAFHKSSAPTSFTSPDGTNVIQLSVAQGLPAGTYRLTSLMRTANHAPVLSPILAQGSSNDVVYFTVSASGQANITTSSALPSIATTTGIESGTATQQPDVHQSSRSDGVIAGAVLGSLAGAFILIGGAVFLWKRRRIRRRMITGRSQIQPFPAHEQRSTSTISATIWRQFRRTTIYKGRQQTETDEIPLSSMPSHSLTPQTQEVLSQNGQRVAPVADAATMLMFQEFLESRQRGLNLDEDVPPAYEDLSTAARSVRPLNPVSNRKRR</sequence>
<organism evidence="3 4">
    <name type="scientific">Leucocoprinus leucothites</name>
    <dbReference type="NCBI Taxonomy" id="201217"/>
    <lineage>
        <taxon>Eukaryota</taxon>
        <taxon>Fungi</taxon>
        <taxon>Dikarya</taxon>
        <taxon>Basidiomycota</taxon>
        <taxon>Agaricomycotina</taxon>
        <taxon>Agaricomycetes</taxon>
        <taxon>Agaricomycetidae</taxon>
        <taxon>Agaricales</taxon>
        <taxon>Agaricineae</taxon>
        <taxon>Agaricaceae</taxon>
        <taxon>Leucocoprinus</taxon>
    </lineage>
</organism>
<keyword evidence="2" id="KW-0812">Transmembrane</keyword>
<reference evidence="3 4" key="1">
    <citation type="journal article" date="2020" name="ISME J.">
        <title>Uncovering the hidden diversity of litter-decomposition mechanisms in mushroom-forming fungi.</title>
        <authorList>
            <person name="Floudas D."/>
            <person name="Bentzer J."/>
            <person name="Ahren D."/>
            <person name="Johansson T."/>
            <person name="Persson P."/>
            <person name="Tunlid A."/>
        </authorList>
    </citation>
    <scope>NUCLEOTIDE SEQUENCE [LARGE SCALE GENOMIC DNA]</scope>
    <source>
        <strain evidence="3 4">CBS 146.42</strain>
    </source>
</reference>
<keyword evidence="4" id="KW-1185">Reference proteome</keyword>
<accession>A0A8H5D9G8</accession>
<dbReference type="EMBL" id="JAACJO010000007">
    <property type="protein sequence ID" value="KAF5356061.1"/>
    <property type="molecule type" value="Genomic_DNA"/>
</dbReference>
<dbReference type="AlphaFoldDB" id="A0A8H5D9G8"/>
<feature type="region of interest" description="Disordered" evidence="1">
    <location>
        <begin position="366"/>
        <end position="397"/>
    </location>
</feature>
<name>A0A8H5D9G8_9AGAR</name>